<keyword evidence="3" id="KW-1185">Reference proteome</keyword>
<dbReference type="Proteomes" id="UP001428817">
    <property type="component" value="Unassembled WGS sequence"/>
</dbReference>
<keyword evidence="1" id="KW-0472">Membrane</keyword>
<protein>
    <submittedName>
        <fullName evidence="2">Uncharacterized protein</fullName>
    </submittedName>
</protein>
<accession>A0ABP9REN0</accession>
<comment type="caution">
    <text evidence="2">The sequence shown here is derived from an EMBL/GenBank/DDBJ whole genome shotgun (WGS) entry which is preliminary data.</text>
</comment>
<gene>
    <name evidence="2" type="ORF">GCM10023321_82670</name>
</gene>
<reference evidence="3" key="1">
    <citation type="journal article" date="2019" name="Int. J. Syst. Evol. Microbiol.">
        <title>The Global Catalogue of Microorganisms (GCM) 10K type strain sequencing project: providing services to taxonomists for standard genome sequencing and annotation.</title>
        <authorList>
            <consortium name="The Broad Institute Genomics Platform"/>
            <consortium name="The Broad Institute Genome Sequencing Center for Infectious Disease"/>
            <person name="Wu L."/>
            <person name="Ma J."/>
        </authorList>
    </citation>
    <scope>NUCLEOTIDE SEQUENCE [LARGE SCALE GENOMIC DNA]</scope>
    <source>
        <strain evidence="3">JCM 18303</strain>
    </source>
</reference>
<feature type="transmembrane region" description="Helical" evidence="1">
    <location>
        <begin position="42"/>
        <end position="61"/>
    </location>
</feature>
<name>A0ABP9REN0_9PSEU</name>
<proteinExistence type="predicted"/>
<dbReference type="EMBL" id="BAABJP010000068">
    <property type="protein sequence ID" value="GAA5175832.1"/>
    <property type="molecule type" value="Genomic_DNA"/>
</dbReference>
<keyword evidence="1" id="KW-1133">Transmembrane helix</keyword>
<organism evidence="2 3">
    <name type="scientific">Pseudonocardia eucalypti</name>
    <dbReference type="NCBI Taxonomy" id="648755"/>
    <lineage>
        <taxon>Bacteria</taxon>
        <taxon>Bacillati</taxon>
        <taxon>Actinomycetota</taxon>
        <taxon>Actinomycetes</taxon>
        <taxon>Pseudonocardiales</taxon>
        <taxon>Pseudonocardiaceae</taxon>
        <taxon>Pseudonocardia</taxon>
    </lineage>
</organism>
<keyword evidence="1" id="KW-0812">Transmembrane</keyword>
<evidence type="ECO:0000256" key="1">
    <source>
        <dbReference type="SAM" id="Phobius"/>
    </source>
</evidence>
<sequence length="142" mass="13889">MAARSTFSTVLRAGFSAFRTGTETVPFFSGARPIATSSSATLLLGFFAFGAAALGLVGALARGAPGTRSIGPGAAGAGSSSGPVIALGVPGTAPNGIGADCRFTALTVPTEPSTSTELANAIRVGTWCIGGLRSPRALITCA</sequence>
<evidence type="ECO:0000313" key="2">
    <source>
        <dbReference type="EMBL" id="GAA5175832.1"/>
    </source>
</evidence>
<evidence type="ECO:0000313" key="3">
    <source>
        <dbReference type="Proteomes" id="UP001428817"/>
    </source>
</evidence>